<protein>
    <submittedName>
        <fullName evidence="3">Amide hydrolase</fullName>
    </submittedName>
</protein>
<comment type="caution">
    <text evidence="3">The sequence shown here is derived from an EMBL/GenBank/DDBJ whole genome shotgun (WGS) entry which is preliminary data.</text>
</comment>
<name>A0A420FF63_9BURK</name>
<keyword evidence="1" id="KW-0732">Signal</keyword>
<feature type="chain" id="PRO_5019251711" evidence="1">
    <location>
        <begin position="28"/>
        <end position="365"/>
    </location>
</feature>
<dbReference type="PANTHER" id="PTHR43283:SF7">
    <property type="entry name" value="BETA-LACTAMASE-RELATED DOMAIN-CONTAINING PROTEIN"/>
    <property type="match status" value="1"/>
</dbReference>
<dbReference type="GO" id="GO:0016787">
    <property type="term" value="F:hydrolase activity"/>
    <property type="evidence" value="ECO:0007669"/>
    <property type="project" value="UniProtKB-KW"/>
</dbReference>
<dbReference type="Gene3D" id="3.40.710.10">
    <property type="entry name" value="DD-peptidase/beta-lactamase superfamily"/>
    <property type="match status" value="1"/>
</dbReference>
<evidence type="ECO:0000256" key="1">
    <source>
        <dbReference type="SAM" id="SignalP"/>
    </source>
</evidence>
<dbReference type="EMBL" id="MCAS01000067">
    <property type="protein sequence ID" value="RKF31518.1"/>
    <property type="molecule type" value="Genomic_DNA"/>
</dbReference>
<dbReference type="InterPro" id="IPR012338">
    <property type="entry name" value="Beta-lactam/transpept-like"/>
</dbReference>
<accession>A0A420FF63</accession>
<dbReference type="Proteomes" id="UP000283709">
    <property type="component" value="Unassembled WGS sequence"/>
</dbReference>
<sequence length="365" mass="39995">MSLKVNRRAFIALALAGLATRSPISLGGQSSDAADWPGAEWDRITPGQAGWAADALAQVHAHAQSIGTATLVIVHRGRILDSWGDITRRLEVHSVRKSLLSALIGIAVAEKKIDLDASLASLNIDDTPPGLTDAEKEATVRQLLQARSGVYHPALYETAGEKRLRPARGSHPPGTFWYYNNWDFNVLGTIYERAVGTSIFESFRQRIASPIGMQDYRPQDGRYIRGRDSVFPAYPFHMSARDLARFGLLYLRSGQWNNEAIVPASWVAESTRAWSETYFHSGYGYLWWTGFPDRRVAVMDLPPGGFWADGHAGQFVVVDPMNDLVVVHQTAGQQVTAQQMGHLMGLIYTAAHVGDPGADPVAASS</sequence>
<organism evidence="3 4">
    <name type="scientific">Paraburkholderia fungorum</name>
    <dbReference type="NCBI Taxonomy" id="134537"/>
    <lineage>
        <taxon>Bacteria</taxon>
        <taxon>Pseudomonadati</taxon>
        <taxon>Pseudomonadota</taxon>
        <taxon>Betaproteobacteria</taxon>
        <taxon>Burkholderiales</taxon>
        <taxon>Burkholderiaceae</taxon>
        <taxon>Paraburkholderia</taxon>
    </lineage>
</organism>
<proteinExistence type="predicted"/>
<feature type="signal peptide" evidence="1">
    <location>
        <begin position="1"/>
        <end position="27"/>
    </location>
</feature>
<evidence type="ECO:0000313" key="4">
    <source>
        <dbReference type="Proteomes" id="UP000283709"/>
    </source>
</evidence>
<reference evidence="3 4" key="1">
    <citation type="submission" date="2016-07" db="EMBL/GenBank/DDBJ databases">
        <title>Genome analysis of Burkholderia fungorum ES3-20.</title>
        <authorList>
            <person name="Xu D."/>
            <person name="Yao R."/>
            <person name="Zheng S."/>
        </authorList>
    </citation>
    <scope>NUCLEOTIDE SEQUENCE [LARGE SCALE GENOMIC DNA]</scope>
    <source>
        <strain evidence="3 4">ES3-20</strain>
    </source>
</reference>
<dbReference type="InterPro" id="IPR050789">
    <property type="entry name" value="Diverse_Enzym_Activities"/>
</dbReference>
<keyword evidence="3" id="KW-0378">Hydrolase</keyword>
<gene>
    <name evidence="3" type="ORF">BCY88_12190</name>
</gene>
<dbReference type="SUPFAM" id="SSF56601">
    <property type="entry name" value="beta-lactamase/transpeptidase-like"/>
    <property type="match status" value="1"/>
</dbReference>
<dbReference type="AlphaFoldDB" id="A0A420FF63"/>
<dbReference type="PANTHER" id="PTHR43283">
    <property type="entry name" value="BETA-LACTAMASE-RELATED"/>
    <property type="match status" value="1"/>
</dbReference>
<evidence type="ECO:0000313" key="3">
    <source>
        <dbReference type="EMBL" id="RKF31518.1"/>
    </source>
</evidence>
<evidence type="ECO:0000259" key="2">
    <source>
        <dbReference type="Pfam" id="PF00144"/>
    </source>
</evidence>
<dbReference type="OrthoDB" id="8582986at2"/>
<feature type="domain" description="Beta-lactamase-related" evidence="2">
    <location>
        <begin position="59"/>
        <end position="334"/>
    </location>
</feature>
<dbReference type="Pfam" id="PF00144">
    <property type="entry name" value="Beta-lactamase"/>
    <property type="match status" value="1"/>
</dbReference>
<dbReference type="RefSeq" id="WP_120348942.1">
    <property type="nucleotide sequence ID" value="NZ_MCAS01000067.1"/>
</dbReference>
<dbReference type="InterPro" id="IPR001466">
    <property type="entry name" value="Beta-lactam-related"/>
</dbReference>